<keyword evidence="2" id="KW-0812">Transmembrane</keyword>
<gene>
    <name evidence="3" type="ORF">IPOD504_LOCUS6469</name>
</gene>
<evidence type="ECO:0000313" key="4">
    <source>
        <dbReference type="Proteomes" id="UP000837857"/>
    </source>
</evidence>
<name>A0ABN8I522_9NEOP</name>
<feature type="non-terminal residue" evidence="3">
    <location>
        <position position="212"/>
    </location>
</feature>
<sequence length="212" mass="23498">MSTISAKSDVAGNTVRLSVSLIQSAKRGQRPGTDYIFGQRCGVAVVMVVVVVVVVVTLSSAGRRWWRARPRITATGTSWRRTCHSGTRSRWWRTAGSTWSPCKRPVATSGVGPMATGHTGHCAYCGFDPRTVWPRTYLVGWRWGGLSLLVISTPERCLHFEDLKPRTEFHPRQERGLVSNRESVRPDHPGDSQVQSKRHLGVGLCHGCYVTT</sequence>
<evidence type="ECO:0000313" key="3">
    <source>
        <dbReference type="EMBL" id="CAH2048908.1"/>
    </source>
</evidence>
<keyword evidence="2" id="KW-1133">Transmembrane helix</keyword>
<proteinExistence type="predicted"/>
<keyword evidence="2" id="KW-0472">Membrane</keyword>
<reference evidence="3" key="1">
    <citation type="submission" date="2022-03" db="EMBL/GenBank/DDBJ databases">
        <authorList>
            <person name="Martin H S."/>
        </authorList>
    </citation>
    <scope>NUCLEOTIDE SEQUENCE</scope>
</reference>
<dbReference type="EMBL" id="OW152830">
    <property type="protein sequence ID" value="CAH2048908.1"/>
    <property type="molecule type" value="Genomic_DNA"/>
</dbReference>
<evidence type="ECO:0000256" key="2">
    <source>
        <dbReference type="SAM" id="Phobius"/>
    </source>
</evidence>
<feature type="transmembrane region" description="Helical" evidence="2">
    <location>
        <begin position="37"/>
        <end position="61"/>
    </location>
</feature>
<organism evidence="3 4">
    <name type="scientific">Iphiclides podalirius</name>
    <name type="common">scarce swallowtail</name>
    <dbReference type="NCBI Taxonomy" id="110791"/>
    <lineage>
        <taxon>Eukaryota</taxon>
        <taxon>Metazoa</taxon>
        <taxon>Ecdysozoa</taxon>
        <taxon>Arthropoda</taxon>
        <taxon>Hexapoda</taxon>
        <taxon>Insecta</taxon>
        <taxon>Pterygota</taxon>
        <taxon>Neoptera</taxon>
        <taxon>Endopterygota</taxon>
        <taxon>Lepidoptera</taxon>
        <taxon>Glossata</taxon>
        <taxon>Ditrysia</taxon>
        <taxon>Papilionoidea</taxon>
        <taxon>Papilionidae</taxon>
        <taxon>Papilioninae</taxon>
        <taxon>Iphiclides</taxon>
    </lineage>
</organism>
<dbReference type="Proteomes" id="UP000837857">
    <property type="component" value="Chromosome 18"/>
</dbReference>
<evidence type="ECO:0000256" key="1">
    <source>
        <dbReference type="SAM" id="MobiDB-lite"/>
    </source>
</evidence>
<keyword evidence="4" id="KW-1185">Reference proteome</keyword>
<accession>A0ABN8I522</accession>
<feature type="region of interest" description="Disordered" evidence="1">
    <location>
        <begin position="171"/>
        <end position="195"/>
    </location>
</feature>
<protein>
    <submittedName>
        <fullName evidence="3">Uncharacterized protein</fullName>
    </submittedName>
</protein>